<dbReference type="OrthoDB" id="20872at2759"/>
<keyword evidence="1" id="KW-0067">ATP-binding</keyword>
<keyword evidence="1" id="KW-0378">Hydrolase</keyword>
<comment type="catalytic activity">
    <reaction evidence="1">
        <text>ATP + H2O = ADP + phosphate + H(+)</text>
        <dbReference type="Rhea" id="RHEA:13065"/>
        <dbReference type="ChEBI" id="CHEBI:15377"/>
        <dbReference type="ChEBI" id="CHEBI:15378"/>
        <dbReference type="ChEBI" id="CHEBI:30616"/>
        <dbReference type="ChEBI" id="CHEBI:43474"/>
        <dbReference type="ChEBI" id="CHEBI:456216"/>
        <dbReference type="EC" id="5.6.2.3"/>
    </reaction>
</comment>
<dbReference type="Pfam" id="PF05970">
    <property type="entry name" value="PIF1"/>
    <property type="match status" value="1"/>
</dbReference>
<dbReference type="GO" id="GO:0000723">
    <property type="term" value="P:telomere maintenance"/>
    <property type="evidence" value="ECO:0007669"/>
    <property type="project" value="InterPro"/>
</dbReference>
<keyword evidence="1" id="KW-0547">Nucleotide-binding</keyword>
<dbReference type="EC" id="5.6.2.3" evidence="1"/>
<feature type="domain" description="DNA helicase Pif1-like DEAD-box helicase" evidence="2">
    <location>
        <begin position="166"/>
        <end position="372"/>
    </location>
</feature>
<feature type="domain" description="DNA helicase Pif1-like 2B" evidence="3">
    <location>
        <begin position="457"/>
        <end position="503"/>
    </location>
</feature>
<dbReference type="Gene3D" id="3.40.50.300">
    <property type="entry name" value="P-loop containing nucleotide triphosphate hydrolases"/>
    <property type="match status" value="1"/>
</dbReference>
<sequence>MPVVSVQDPERFYLRMLLLRKTGVISFNDLKTIDGTLCETFQEACKVIGLLDGDQHWHDTLLEAARMQIPSYLRILFAIICGFGEIESIPDLWTQLKQSLSEDFVHRYSEETGPFYDLAELNELLKSYGLNLRKVNLPSVNFQCDLFQLSYDAMEEQSKANANIEKLNSEQRYAVYKVLHAIYEYQTDMSKCFFLDGPAGTDKPFVYSTLLHAVSGKGDEAIAVASTGKADTLLSGGRTAHSIFKIPLTLNATSTCNLKPNTSEAKILLDAKVIVWDEAPMTHVHAFLAVGRLLKDLTKCDEPFGGKIILLGGDFRQVILRGSRSLTVSSCIKKHRLWSDFFVMKLTENMRAFDSEKEFASWLLHVGEGESGEKIQLPLFCYPEIQDPVQQLFSDIDFKTVTPAELKGRAILTVTNDLSMQINNRVLECMPGNEVIYESIDNIVSNDQQDQLAYTEEFLNSLTPTGMPPHKLRLKPGAIIMLLRNLAPSKGLCNGTRLIVIQLQKNVIAAKKLVLIITMNPISYLEYISFHLIVICLFYSNVNNFPLD</sequence>
<name>A0A4Y2CR74_ARAVE</name>
<evidence type="ECO:0000313" key="5">
    <source>
        <dbReference type="Proteomes" id="UP000499080"/>
    </source>
</evidence>
<dbReference type="EMBL" id="BGPR01000236">
    <property type="protein sequence ID" value="GBM06971.1"/>
    <property type="molecule type" value="Genomic_DNA"/>
</dbReference>
<keyword evidence="1" id="KW-0234">DNA repair</keyword>
<organism evidence="4 5">
    <name type="scientific">Araneus ventricosus</name>
    <name type="common">Orbweaver spider</name>
    <name type="synonym">Epeira ventricosa</name>
    <dbReference type="NCBI Taxonomy" id="182803"/>
    <lineage>
        <taxon>Eukaryota</taxon>
        <taxon>Metazoa</taxon>
        <taxon>Ecdysozoa</taxon>
        <taxon>Arthropoda</taxon>
        <taxon>Chelicerata</taxon>
        <taxon>Arachnida</taxon>
        <taxon>Araneae</taxon>
        <taxon>Araneomorphae</taxon>
        <taxon>Entelegynae</taxon>
        <taxon>Araneoidea</taxon>
        <taxon>Araneidae</taxon>
        <taxon>Araneus</taxon>
    </lineage>
</organism>
<dbReference type="Pfam" id="PF21530">
    <property type="entry name" value="Pif1_2B_dom"/>
    <property type="match status" value="1"/>
</dbReference>
<protein>
    <recommendedName>
        <fullName evidence="1">ATP-dependent DNA helicase</fullName>
        <ecNumber evidence="1">5.6.2.3</ecNumber>
    </recommendedName>
</protein>
<dbReference type="PANTHER" id="PTHR10492">
    <property type="match status" value="1"/>
</dbReference>
<dbReference type="InterPro" id="IPR049163">
    <property type="entry name" value="Pif1-like_2B_dom"/>
</dbReference>
<comment type="similarity">
    <text evidence="1">Belongs to the helicase family.</text>
</comment>
<dbReference type="InterPro" id="IPR027417">
    <property type="entry name" value="P-loop_NTPase"/>
</dbReference>
<dbReference type="GO" id="GO:0006281">
    <property type="term" value="P:DNA repair"/>
    <property type="evidence" value="ECO:0007669"/>
    <property type="project" value="UniProtKB-KW"/>
</dbReference>
<reference evidence="4 5" key="1">
    <citation type="journal article" date="2019" name="Sci. Rep.">
        <title>Orb-weaving spider Araneus ventricosus genome elucidates the spidroin gene catalogue.</title>
        <authorList>
            <person name="Kono N."/>
            <person name="Nakamura H."/>
            <person name="Ohtoshi R."/>
            <person name="Moran D.A.P."/>
            <person name="Shinohara A."/>
            <person name="Yoshida Y."/>
            <person name="Fujiwara M."/>
            <person name="Mori M."/>
            <person name="Tomita M."/>
            <person name="Arakawa K."/>
        </authorList>
    </citation>
    <scope>NUCLEOTIDE SEQUENCE [LARGE SCALE GENOMIC DNA]</scope>
</reference>
<accession>A0A4Y2CR74</accession>
<evidence type="ECO:0000259" key="3">
    <source>
        <dbReference type="Pfam" id="PF21530"/>
    </source>
</evidence>
<keyword evidence="1" id="KW-0233">DNA recombination</keyword>
<dbReference type="Proteomes" id="UP000499080">
    <property type="component" value="Unassembled WGS sequence"/>
</dbReference>
<comment type="cofactor">
    <cofactor evidence="1">
        <name>Mg(2+)</name>
        <dbReference type="ChEBI" id="CHEBI:18420"/>
    </cofactor>
</comment>
<keyword evidence="5" id="KW-1185">Reference proteome</keyword>
<dbReference type="AlphaFoldDB" id="A0A4Y2CR74"/>
<evidence type="ECO:0000313" key="4">
    <source>
        <dbReference type="EMBL" id="GBM06971.1"/>
    </source>
</evidence>
<dbReference type="GO" id="GO:0043139">
    <property type="term" value="F:5'-3' DNA helicase activity"/>
    <property type="evidence" value="ECO:0007669"/>
    <property type="project" value="UniProtKB-EC"/>
</dbReference>
<dbReference type="GO" id="GO:0006310">
    <property type="term" value="P:DNA recombination"/>
    <property type="evidence" value="ECO:0007669"/>
    <property type="project" value="UniProtKB-KW"/>
</dbReference>
<dbReference type="PANTHER" id="PTHR10492:SF57">
    <property type="entry name" value="ATP-DEPENDENT DNA HELICASE"/>
    <property type="match status" value="1"/>
</dbReference>
<keyword evidence="1" id="KW-0347">Helicase</keyword>
<dbReference type="SUPFAM" id="SSF52540">
    <property type="entry name" value="P-loop containing nucleoside triphosphate hydrolases"/>
    <property type="match status" value="2"/>
</dbReference>
<gene>
    <name evidence="4" type="ORF">AVEN_239672_1</name>
</gene>
<keyword evidence="1" id="KW-0227">DNA damage</keyword>
<dbReference type="GO" id="GO:0005524">
    <property type="term" value="F:ATP binding"/>
    <property type="evidence" value="ECO:0007669"/>
    <property type="project" value="UniProtKB-KW"/>
</dbReference>
<dbReference type="InterPro" id="IPR010285">
    <property type="entry name" value="DNA_helicase_pif1-like_DEAD"/>
</dbReference>
<evidence type="ECO:0000259" key="2">
    <source>
        <dbReference type="Pfam" id="PF05970"/>
    </source>
</evidence>
<comment type="caution">
    <text evidence="4">The sequence shown here is derived from an EMBL/GenBank/DDBJ whole genome shotgun (WGS) entry which is preliminary data.</text>
</comment>
<evidence type="ECO:0000256" key="1">
    <source>
        <dbReference type="RuleBase" id="RU363044"/>
    </source>
</evidence>
<proteinExistence type="inferred from homology"/>
<dbReference type="GO" id="GO:0016887">
    <property type="term" value="F:ATP hydrolysis activity"/>
    <property type="evidence" value="ECO:0007669"/>
    <property type="project" value="RHEA"/>
</dbReference>